<organism evidence="3 4">
    <name type="scientific">Noviherbaspirillum suwonense</name>
    <dbReference type="NCBI Taxonomy" id="1224511"/>
    <lineage>
        <taxon>Bacteria</taxon>
        <taxon>Pseudomonadati</taxon>
        <taxon>Pseudomonadota</taxon>
        <taxon>Betaproteobacteria</taxon>
        <taxon>Burkholderiales</taxon>
        <taxon>Oxalobacteraceae</taxon>
        <taxon>Noviherbaspirillum</taxon>
    </lineage>
</organism>
<proteinExistence type="predicted"/>
<sequence>LSRGDFSVFFTRPISLGLLIAAALLVLIVALPSIKSKREEAFQEE</sequence>
<feature type="transmembrane region" description="Helical" evidence="1">
    <location>
        <begin position="14"/>
        <end position="34"/>
    </location>
</feature>
<evidence type="ECO:0000256" key="1">
    <source>
        <dbReference type="SAM" id="Phobius"/>
    </source>
</evidence>
<dbReference type="EMBL" id="FXUL01000026">
    <property type="protein sequence ID" value="SMP77389.1"/>
    <property type="molecule type" value="Genomic_DNA"/>
</dbReference>
<reference evidence="3 4" key="1">
    <citation type="submission" date="2017-05" db="EMBL/GenBank/DDBJ databases">
        <authorList>
            <person name="Varghese N."/>
            <person name="Submissions S."/>
        </authorList>
    </citation>
    <scope>NUCLEOTIDE SEQUENCE [LARGE SCALE GENOMIC DNA]</scope>
    <source>
        <strain evidence="3 4">DSM 26001</strain>
    </source>
</reference>
<evidence type="ECO:0000313" key="2">
    <source>
        <dbReference type="EMBL" id="SMP77389.1"/>
    </source>
</evidence>
<evidence type="ECO:0000313" key="3">
    <source>
        <dbReference type="EMBL" id="SMP78788.1"/>
    </source>
</evidence>
<dbReference type="EMBL" id="FXUL01000029">
    <property type="protein sequence ID" value="SMP78788.1"/>
    <property type="molecule type" value="Genomic_DNA"/>
</dbReference>
<feature type="non-terminal residue" evidence="3">
    <location>
        <position position="1"/>
    </location>
</feature>
<gene>
    <name evidence="2" type="ORF">SAMN06295970_12676</name>
    <name evidence="3" type="ORF">SAMN06295970_12966</name>
</gene>
<accession>A0ABY1QRG3</accession>
<dbReference type="Proteomes" id="UP001158049">
    <property type="component" value="Unassembled WGS sequence"/>
</dbReference>
<keyword evidence="1" id="KW-0472">Membrane</keyword>
<evidence type="ECO:0008006" key="5">
    <source>
        <dbReference type="Google" id="ProtNLM"/>
    </source>
</evidence>
<keyword evidence="1" id="KW-0812">Transmembrane</keyword>
<evidence type="ECO:0000313" key="4">
    <source>
        <dbReference type="Proteomes" id="UP001158049"/>
    </source>
</evidence>
<name>A0ABY1QRG3_9BURK</name>
<protein>
    <recommendedName>
        <fullName evidence="5">Tripartite tricarboxylate transporter permease</fullName>
    </recommendedName>
</protein>
<comment type="caution">
    <text evidence="3">The sequence shown here is derived from an EMBL/GenBank/DDBJ whole genome shotgun (WGS) entry which is preliminary data.</text>
</comment>
<keyword evidence="4" id="KW-1185">Reference proteome</keyword>
<keyword evidence="1" id="KW-1133">Transmembrane helix</keyword>